<name>A0ABD0P8S6_CIRMR</name>
<dbReference type="EMBL" id="JAMKFB020000017">
    <property type="protein sequence ID" value="KAL0170332.1"/>
    <property type="molecule type" value="Genomic_DNA"/>
</dbReference>
<keyword evidence="3" id="KW-1185">Reference proteome</keyword>
<reference evidence="2 3" key="1">
    <citation type="submission" date="2024-05" db="EMBL/GenBank/DDBJ databases">
        <title>Genome sequencing and assembly of Indian major carp, Cirrhinus mrigala (Hamilton, 1822).</title>
        <authorList>
            <person name="Mohindra V."/>
            <person name="Chowdhury L.M."/>
            <person name="Lal K."/>
            <person name="Jena J.K."/>
        </authorList>
    </citation>
    <scope>NUCLEOTIDE SEQUENCE [LARGE SCALE GENOMIC DNA]</scope>
    <source>
        <strain evidence="2">CM1030</strain>
        <tissue evidence="2">Blood</tissue>
    </source>
</reference>
<dbReference type="InterPro" id="IPR029526">
    <property type="entry name" value="PGBD"/>
</dbReference>
<evidence type="ECO:0000313" key="2">
    <source>
        <dbReference type="EMBL" id="KAL0170332.1"/>
    </source>
</evidence>
<sequence length="55" mass="6529">SCIRISRMDERMVASKARFGFKQYMKDKPTKWGYKLFVLADSACGYTWNFFVYEG</sequence>
<dbReference type="Pfam" id="PF13843">
    <property type="entry name" value="DDE_Tnp_1_7"/>
    <property type="match status" value="1"/>
</dbReference>
<accession>A0ABD0P8S6</accession>
<proteinExistence type="predicted"/>
<evidence type="ECO:0000313" key="3">
    <source>
        <dbReference type="Proteomes" id="UP001529510"/>
    </source>
</evidence>
<dbReference type="PANTHER" id="PTHR46599">
    <property type="entry name" value="PIGGYBAC TRANSPOSABLE ELEMENT-DERIVED PROTEIN 4"/>
    <property type="match status" value="1"/>
</dbReference>
<dbReference type="Proteomes" id="UP001529510">
    <property type="component" value="Unassembled WGS sequence"/>
</dbReference>
<evidence type="ECO:0000259" key="1">
    <source>
        <dbReference type="Pfam" id="PF13843"/>
    </source>
</evidence>
<protein>
    <recommendedName>
        <fullName evidence="1">PiggyBac transposable element-derived protein domain-containing protein</fullName>
    </recommendedName>
</protein>
<dbReference type="AlphaFoldDB" id="A0ABD0P8S6"/>
<feature type="non-terminal residue" evidence="2">
    <location>
        <position position="1"/>
    </location>
</feature>
<feature type="domain" description="PiggyBac transposable element-derived protein" evidence="1">
    <location>
        <begin position="8"/>
        <end position="55"/>
    </location>
</feature>
<dbReference type="PANTHER" id="PTHR46599:SF3">
    <property type="entry name" value="PIGGYBAC TRANSPOSABLE ELEMENT-DERIVED PROTEIN 4"/>
    <property type="match status" value="1"/>
</dbReference>
<feature type="non-terminal residue" evidence="2">
    <location>
        <position position="55"/>
    </location>
</feature>
<organism evidence="2 3">
    <name type="scientific">Cirrhinus mrigala</name>
    <name type="common">Mrigala</name>
    <dbReference type="NCBI Taxonomy" id="683832"/>
    <lineage>
        <taxon>Eukaryota</taxon>
        <taxon>Metazoa</taxon>
        <taxon>Chordata</taxon>
        <taxon>Craniata</taxon>
        <taxon>Vertebrata</taxon>
        <taxon>Euteleostomi</taxon>
        <taxon>Actinopterygii</taxon>
        <taxon>Neopterygii</taxon>
        <taxon>Teleostei</taxon>
        <taxon>Ostariophysi</taxon>
        <taxon>Cypriniformes</taxon>
        <taxon>Cyprinidae</taxon>
        <taxon>Labeoninae</taxon>
        <taxon>Labeonini</taxon>
        <taxon>Cirrhinus</taxon>
    </lineage>
</organism>
<gene>
    <name evidence="2" type="ORF">M9458_034928</name>
</gene>
<comment type="caution">
    <text evidence="2">The sequence shown here is derived from an EMBL/GenBank/DDBJ whole genome shotgun (WGS) entry which is preliminary data.</text>
</comment>